<dbReference type="Proteomes" id="UP000284706">
    <property type="component" value="Unassembled WGS sequence"/>
</dbReference>
<reference evidence="4 5" key="1">
    <citation type="journal article" date="2018" name="Evol. Lett.">
        <title>Horizontal gene cluster transfer increased hallucinogenic mushroom diversity.</title>
        <authorList>
            <person name="Reynolds H.T."/>
            <person name="Vijayakumar V."/>
            <person name="Gluck-Thaler E."/>
            <person name="Korotkin H.B."/>
            <person name="Matheny P.B."/>
            <person name="Slot J.C."/>
        </authorList>
    </citation>
    <scope>NUCLEOTIDE SEQUENCE [LARGE SCALE GENOMIC DNA]</scope>
    <source>
        <strain evidence="4 5">SRW20</strain>
    </source>
</reference>
<feature type="signal peptide" evidence="3">
    <location>
        <begin position="1"/>
        <end position="21"/>
    </location>
</feature>
<feature type="region of interest" description="Disordered" evidence="1">
    <location>
        <begin position="210"/>
        <end position="271"/>
    </location>
</feature>
<gene>
    <name evidence="4" type="ORF">CVT26_004168</name>
</gene>
<feature type="compositionally biased region" description="Low complexity" evidence="1">
    <location>
        <begin position="211"/>
        <end position="265"/>
    </location>
</feature>
<evidence type="ECO:0000256" key="1">
    <source>
        <dbReference type="SAM" id="MobiDB-lite"/>
    </source>
</evidence>
<sequence>MFSKKLAVFAPLSYLLTGVLAQDKNVTVHDTDPSIVVRIHYFRGFMSLAYTEFYIKYTGQGTGDASICKIDANGQLQGGQAGCYNFPTQCASSAAMSQNLDGKAGATFKFKVKTDMAVKGSAIYVNSGLDDISPIFTVNLDGQSTDVDGVRSSRAFTCDILFSKTGLDPTVEHTIALTVKGPSPNRNMTTDPEGTSLVFSVIDFIYTVSDSSSTNSSSSSSSGSSSGSNTSGNNSTGGSSPTGSSNTTTPPQPTTSGTSNTSATTDDPKNNAATMPAASILTSGALILGSWIVVGTAGLYVL</sequence>
<evidence type="ECO:0000313" key="4">
    <source>
        <dbReference type="EMBL" id="PPQ79927.1"/>
    </source>
</evidence>
<feature type="chain" id="PRO_5018977731" evidence="3">
    <location>
        <begin position="22"/>
        <end position="302"/>
    </location>
</feature>
<organism evidence="4 5">
    <name type="scientific">Gymnopilus dilepis</name>
    <dbReference type="NCBI Taxonomy" id="231916"/>
    <lineage>
        <taxon>Eukaryota</taxon>
        <taxon>Fungi</taxon>
        <taxon>Dikarya</taxon>
        <taxon>Basidiomycota</taxon>
        <taxon>Agaricomycotina</taxon>
        <taxon>Agaricomycetes</taxon>
        <taxon>Agaricomycetidae</taxon>
        <taxon>Agaricales</taxon>
        <taxon>Agaricineae</taxon>
        <taxon>Hymenogastraceae</taxon>
        <taxon>Gymnopilus</taxon>
    </lineage>
</organism>
<comment type="caution">
    <text evidence="4">The sequence shown here is derived from an EMBL/GenBank/DDBJ whole genome shotgun (WGS) entry which is preliminary data.</text>
</comment>
<name>A0A409WN44_9AGAR</name>
<dbReference type="OrthoDB" id="2984396at2759"/>
<protein>
    <submittedName>
        <fullName evidence="4">Uncharacterized protein</fullName>
    </submittedName>
</protein>
<keyword evidence="5" id="KW-1185">Reference proteome</keyword>
<evidence type="ECO:0000256" key="3">
    <source>
        <dbReference type="SAM" id="SignalP"/>
    </source>
</evidence>
<accession>A0A409WN44</accession>
<keyword evidence="2" id="KW-0812">Transmembrane</keyword>
<dbReference type="InParanoid" id="A0A409WN44"/>
<evidence type="ECO:0000256" key="2">
    <source>
        <dbReference type="SAM" id="Phobius"/>
    </source>
</evidence>
<keyword evidence="2" id="KW-1133">Transmembrane helix</keyword>
<evidence type="ECO:0000313" key="5">
    <source>
        <dbReference type="Proteomes" id="UP000284706"/>
    </source>
</evidence>
<keyword evidence="3" id="KW-0732">Signal</keyword>
<keyword evidence="2" id="KW-0472">Membrane</keyword>
<dbReference type="AlphaFoldDB" id="A0A409WN44"/>
<proteinExistence type="predicted"/>
<dbReference type="EMBL" id="NHYE01004980">
    <property type="protein sequence ID" value="PPQ79927.1"/>
    <property type="molecule type" value="Genomic_DNA"/>
</dbReference>
<feature type="transmembrane region" description="Helical" evidence="2">
    <location>
        <begin position="280"/>
        <end position="301"/>
    </location>
</feature>